<reference evidence="3 4" key="1">
    <citation type="submission" date="2017-09" db="EMBL/GenBank/DDBJ databases">
        <authorList>
            <consortium name="International Durum Wheat Genome Sequencing Consortium (IDWGSC)"/>
            <person name="Milanesi L."/>
        </authorList>
    </citation>
    <scope>NUCLEOTIDE SEQUENCE [LARGE SCALE GENOMIC DNA]</scope>
    <source>
        <strain evidence="4">cv. Svevo</strain>
    </source>
</reference>
<comment type="similarity">
    <text evidence="1">Belongs to the UDP-glycosyltransferase family.</text>
</comment>
<proteinExistence type="inferred from homology"/>
<evidence type="ECO:0000256" key="1">
    <source>
        <dbReference type="ARBA" id="ARBA00009995"/>
    </source>
</evidence>
<evidence type="ECO:0008006" key="5">
    <source>
        <dbReference type="Google" id="ProtNLM"/>
    </source>
</evidence>
<keyword evidence="2" id="KW-0808">Transferase</keyword>
<dbReference type="FunFam" id="3.40.50.2000:FF:000431">
    <property type="entry name" value="UDP-glycosyltransferase 90A1"/>
    <property type="match status" value="1"/>
</dbReference>
<dbReference type="OMA" id="PAMHVFM"/>
<dbReference type="Gramene" id="TRITD1Av1G208180.2">
    <property type="protein sequence ID" value="TRITD1Av1G208180.2"/>
    <property type="gene ID" value="TRITD1Av1G208180"/>
</dbReference>
<dbReference type="GO" id="GO:0035251">
    <property type="term" value="F:UDP-glucosyltransferase activity"/>
    <property type="evidence" value="ECO:0007669"/>
    <property type="project" value="TreeGrafter"/>
</dbReference>
<organism evidence="3 4">
    <name type="scientific">Triticum turgidum subsp. durum</name>
    <name type="common">Durum wheat</name>
    <name type="synonym">Triticum durum</name>
    <dbReference type="NCBI Taxonomy" id="4567"/>
    <lineage>
        <taxon>Eukaryota</taxon>
        <taxon>Viridiplantae</taxon>
        <taxon>Streptophyta</taxon>
        <taxon>Embryophyta</taxon>
        <taxon>Tracheophyta</taxon>
        <taxon>Spermatophyta</taxon>
        <taxon>Magnoliopsida</taxon>
        <taxon>Liliopsida</taxon>
        <taxon>Poales</taxon>
        <taxon>Poaceae</taxon>
        <taxon>BOP clade</taxon>
        <taxon>Pooideae</taxon>
        <taxon>Triticodae</taxon>
        <taxon>Triticeae</taxon>
        <taxon>Triticinae</taxon>
        <taxon>Triticum</taxon>
    </lineage>
</organism>
<dbReference type="Gene3D" id="3.40.50.2000">
    <property type="entry name" value="Glycogen Phosphorylase B"/>
    <property type="match status" value="2"/>
</dbReference>
<evidence type="ECO:0000256" key="2">
    <source>
        <dbReference type="ARBA" id="ARBA00022679"/>
    </source>
</evidence>
<dbReference type="AlphaFoldDB" id="A0A9R0QIN9"/>
<dbReference type="CDD" id="cd03784">
    <property type="entry name" value="GT1_Gtf-like"/>
    <property type="match status" value="1"/>
</dbReference>
<dbReference type="Proteomes" id="UP000324705">
    <property type="component" value="Chromosome 1A"/>
</dbReference>
<dbReference type="PANTHER" id="PTHR48047:SF191">
    <property type="entry name" value="GLYCOSYLTRANSFERASE"/>
    <property type="match status" value="1"/>
</dbReference>
<protein>
    <recommendedName>
        <fullName evidence="5">Glycosyltransferase</fullName>
    </recommendedName>
</protein>
<dbReference type="Pfam" id="PF00201">
    <property type="entry name" value="UDPGT"/>
    <property type="match status" value="1"/>
</dbReference>
<dbReference type="SUPFAM" id="SSF53756">
    <property type="entry name" value="UDP-Glycosyltransferase/glycogen phosphorylase"/>
    <property type="match status" value="1"/>
</dbReference>
<evidence type="ECO:0000313" key="4">
    <source>
        <dbReference type="Proteomes" id="UP000324705"/>
    </source>
</evidence>
<sequence length="164" mass="17870">MSILSHPAVGGFLTHCGWNSTLESLSHGVPLLTWPHIADQFLNETLVVDVLGAGVRVGVKVPAMHVFMNPELYAKQVVRDDIKKALRELMDEGAEIRTTAKKLATMAREAMAEGGSSGRDVANMVHHVGELAHRKDKGVSELGNNEKTDGLSQNFRSRIIKTCT</sequence>
<dbReference type="InterPro" id="IPR002213">
    <property type="entry name" value="UDP_glucos_trans"/>
</dbReference>
<dbReference type="EMBL" id="LT934111">
    <property type="protein sequence ID" value="VAH10322.1"/>
    <property type="molecule type" value="Genomic_DNA"/>
</dbReference>
<keyword evidence="4" id="KW-1185">Reference proteome</keyword>
<evidence type="ECO:0000313" key="3">
    <source>
        <dbReference type="EMBL" id="VAH10322.1"/>
    </source>
</evidence>
<accession>A0A9R0QIN9</accession>
<name>A0A9R0QIN9_TRITD</name>
<gene>
    <name evidence="3" type="ORF">TRITD_1Av1G208180</name>
</gene>
<dbReference type="PANTHER" id="PTHR48047">
    <property type="entry name" value="GLYCOSYLTRANSFERASE"/>
    <property type="match status" value="1"/>
</dbReference>